<comment type="caution">
    <text evidence="1">The sequence shown here is derived from an EMBL/GenBank/DDBJ whole genome shotgun (WGS) entry which is preliminary data.</text>
</comment>
<dbReference type="EMBL" id="BAUW01000233">
    <property type="protein sequence ID" value="GAE48466.1"/>
    <property type="molecule type" value="Genomic_DNA"/>
</dbReference>
<gene>
    <name evidence="1" type="ORF">JCM21738_5628</name>
</gene>
<proteinExistence type="predicted"/>
<evidence type="ECO:0000313" key="1">
    <source>
        <dbReference type="EMBL" id="GAE48466.1"/>
    </source>
</evidence>
<organism evidence="1 2">
    <name type="scientific">Mesobacillus boroniphilus JCM 21738</name>
    <dbReference type="NCBI Taxonomy" id="1294265"/>
    <lineage>
        <taxon>Bacteria</taxon>
        <taxon>Bacillati</taxon>
        <taxon>Bacillota</taxon>
        <taxon>Bacilli</taxon>
        <taxon>Bacillales</taxon>
        <taxon>Bacillaceae</taxon>
        <taxon>Mesobacillus</taxon>
    </lineage>
</organism>
<evidence type="ECO:0000313" key="2">
    <source>
        <dbReference type="Proteomes" id="UP000018949"/>
    </source>
</evidence>
<keyword evidence="2" id="KW-1185">Reference proteome</keyword>
<dbReference type="AlphaFoldDB" id="W4RW05"/>
<dbReference type="RefSeq" id="WP_035210338.1">
    <property type="nucleotide sequence ID" value="NZ_BAUW01000233.1"/>
</dbReference>
<sequence>MKNSLLISLYIVCSIFVLLGNPVYSRASYSHKVDYLYPANSEKIIDETVDEFYQALRDRRYPVHQEFYERHKHSQEDLDAGLFKEMTDASVNVRKKVLFNEVKGYNYMTWDGNVLHTYPDIDLKNHQTVSPNRQVFSSTPLKTQKKNLEVNMQFMM</sequence>
<protein>
    <submittedName>
        <fullName evidence="1">Uncharacterized protein</fullName>
    </submittedName>
</protein>
<reference evidence="1 2" key="1">
    <citation type="submission" date="2013-12" db="EMBL/GenBank/DDBJ databases">
        <title>NBRP : Genome information of microbial organism related human and environment.</title>
        <authorList>
            <person name="Hattori M."/>
            <person name="Oshima K."/>
            <person name="Inaba H."/>
            <person name="Suda W."/>
            <person name="Sakamoto M."/>
            <person name="Iino T."/>
            <person name="Kitahara M."/>
            <person name="Oshida Y."/>
            <person name="Iida T."/>
            <person name="Kudo T."/>
            <person name="Itoh T."/>
            <person name="Ahmed I."/>
            <person name="Ohkuma M."/>
        </authorList>
    </citation>
    <scope>NUCLEOTIDE SEQUENCE [LARGE SCALE GENOMIC DNA]</scope>
    <source>
        <strain evidence="1 2">JCM 21738</strain>
    </source>
</reference>
<name>W4RW05_9BACI</name>
<dbReference type="Proteomes" id="UP000018949">
    <property type="component" value="Unassembled WGS sequence"/>
</dbReference>
<dbReference type="eggNOG" id="ENOG5030CXI">
    <property type="taxonomic scope" value="Bacteria"/>
</dbReference>
<accession>W4RW05</accession>